<dbReference type="AlphaFoldDB" id="A0A923RR64"/>
<sequence length="147" mass="16412">MKERFRKSRRVRVLAVLAIAAVFLAGCIYLFYHNPRIYPVPCVIHTLTGIYCPGCGAGRACYALLHGRLYEAFAYNPFLILLLPFLGLYLAARCADWMITGKNHIDSKISVRLLVIILIAVLLYGVVRNIPIFPFTLLAPGGILGKF</sequence>
<comment type="caution">
    <text evidence="2">The sequence shown here is derived from an EMBL/GenBank/DDBJ whole genome shotgun (WGS) entry which is preliminary data.</text>
</comment>
<dbReference type="Proteomes" id="UP000652477">
    <property type="component" value="Unassembled WGS sequence"/>
</dbReference>
<protein>
    <submittedName>
        <fullName evidence="2">DUF2752 domain-containing protein</fullName>
    </submittedName>
</protein>
<dbReference type="PROSITE" id="PS51257">
    <property type="entry name" value="PROKAR_LIPOPROTEIN"/>
    <property type="match status" value="1"/>
</dbReference>
<accession>A0A923RR64</accession>
<keyword evidence="1" id="KW-0812">Transmembrane</keyword>
<keyword evidence="1" id="KW-0472">Membrane</keyword>
<evidence type="ECO:0000313" key="3">
    <source>
        <dbReference type="Proteomes" id="UP000652477"/>
    </source>
</evidence>
<name>A0A923RR64_9FIRM</name>
<feature type="transmembrane region" description="Helical" evidence="1">
    <location>
        <begin position="12"/>
        <end position="32"/>
    </location>
</feature>
<keyword evidence="3" id="KW-1185">Reference proteome</keyword>
<organism evidence="2 3">
    <name type="scientific">Mediterraneibacter hominis</name>
    <dbReference type="NCBI Taxonomy" id="2763054"/>
    <lineage>
        <taxon>Bacteria</taxon>
        <taxon>Bacillati</taxon>
        <taxon>Bacillota</taxon>
        <taxon>Clostridia</taxon>
        <taxon>Lachnospirales</taxon>
        <taxon>Lachnospiraceae</taxon>
        <taxon>Mediterraneibacter</taxon>
    </lineage>
</organism>
<proteinExistence type="predicted"/>
<feature type="transmembrane region" description="Helical" evidence="1">
    <location>
        <begin position="113"/>
        <end position="137"/>
    </location>
</feature>
<dbReference type="InterPro" id="IPR021215">
    <property type="entry name" value="DUF2752"/>
</dbReference>
<evidence type="ECO:0000256" key="1">
    <source>
        <dbReference type="SAM" id="Phobius"/>
    </source>
</evidence>
<evidence type="ECO:0000313" key="2">
    <source>
        <dbReference type="EMBL" id="MBC5690270.1"/>
    </source>
</evidence>
<feature type="transmembrane region" description="Helical" evidence="1">
    <location>
        <begin position="72"/>
        <end position="92"/>
    </location>
</feature>
<dbReference type="Pfam" id="PF10825">
    <property type="entry name" value="DUF2752"/>
    <property type="match status" value="1"/>
</dbReference>
<gene>
    <name evidence="2" type="ORF">H8S37_15235</name>
</gene>
<reference evidence="2" key="1">
    <citation type="submission" date="2020-08" db="EMBL/GenBank/DDBJ databases">
        <title>Genome public.</title>
        <authorList>
            <person name="Liu C."/>
            <person name="Sun Q."/>
        </authorList>
    </citation>
    <scope>NUCLEOTIDE SEQUENCE</scope>
    <source>
        <strain evidence="2">NSJ-55</strain>
    </source>
</reference>
<keyword evidence="1" id="KW-1133">Transmembrane helix</keyword>
<dbReference type="EMBL" id="JACOPF010000004">
    <property type="protein sequence ID" value="MBC5690270.1"/>
    <property type="molecule type" value="Genomic_DNA"/>
</dbReference>